<dbReference type="GO" id="GO:0008046">
    <property type="term" value="F:axon guidance receptor activity"/>
    <property type="evidence" value="ECO:0007669"/>
    <property type="project" value="TreeGrafter"/>
</dbReference>
<keyword evidence="13" id="KW-1185">Reference proteome</keyword>
<gene>
    <name evidence="12" type="ORF">D4764_02G0004260</name>
</gene>
<feature type="domain" description="Ig-like" evidence="11">
    <location>
        <begin position="308"/>
        <end position="395"/>
    </location>
</feature>
<dbReference type="GO" id="GO:0030424">
    <property type="term" value="C:axon"/>
    <property type="evidence" value="ECO:0007669"/>
    <property type="project" value="TreeGrafter"/>
</dbReference>
<dbReference type="FunFam" id="2.60.40.10:FF:000262">
    <property type="entry name" value="MAM domain containing glycosylphosphatidylinositol anchor 1"/>
    <property type="match status" value="1"/>
</dbReference>
<dbReference type="Pfam" id="PF13927">
    <property type="entry name" value="Ig_3"/>
    <property type="match status" value="3"/>
</dbReference>
<dbReference type="SMART" id="SM00408">
    <property type="entry name" value="IGc2"/>
    <property type="match status" value="4"/>
</dbReference>
<dbReference type="SMART" id="SM00137">
    <property type="entry name" value="MAM"/>
    <property type="match status" value="1"/>
</dbReference>
<keyword evidence="8" id="KW-0393">Immunoglobulin domain</keyword>
<dbReference type="Pfam" id="PF00629">
    <property type="entry name" value="MAM"/>
    <property type="match status" value="1"/>
</dbReference>
<accession>A0A5C6NKB4</accession>
<evidence type="ECO:0000256" key="2">
    <source>
        <dbReference type="ARBA" id="ARBA00022475"/>
    </source>
</evidence>
<dbReference type="InterPro" id="IPR013320">
    <property type="entry name" value="ConA-like_dom_sf"/>
</dbReference>
<keyword evidence="5" id="KW-1015">Disulfide bond</keyword>
<dbReference type="PROSITE" id="PS50835">
    <property type="entry name" value="IG_LIKE"/>
    <property type="match status" value="4"/>
</dbReference>
<feature type="compositionally biased region" description="Polar residues" evidence="9">
    <location>
        <begin position="575"/>
        <end position="591"/>
    </location>
</feature>
<dbReference type="Pfam" id="PF13895">
    <property type="entry name" value="Ig_2"/>
    <property type="match status" value="1"/>
</dbReference>
<dbReference type="InterPro" id="IPR003598">
    <property type="entry name" value="Ig_sub2"/>
</dbReference>
<protein>
    <submittedName>
        <fullName evidence="12">MAM domain-containing glycosylphosphatidylinositol anchor protein 1</fullName>
    </submittedName>
</protein>
<organism evidence="12 13">
    <name type="scientific">Takifugu flavidus</name>
    <name type="common">sansaifugu</name>
    <dbReference type="NCBI Taxonomy" id="433684"/>
    <lineage>
        <taxon>Eukaryota</taxon>
        <taxon>Metazoa</taxon>
        <taxon>Chordata</taxon>
        <taxon>Craniata</taxon>
        <taxon>Vertebrata</taxon>
        <taxon>Euteleostomi</taxon>
        <taxon>Actinopterygii</taxon>
        <taxon>Neopterygii</taxon>
        <taxon>Teleostei</taxon>
        <taxon>Neoteleostei</taxon>
        <taxon>Acanthomorphata</taxon>
        <taxon>Eupercaria</taxon>
        <taxon>Tetraodontiformes</taxon>
        <taxon>Tetradontoidea</taxon>
        <taxon>Tetraodontidae</taxon>
        <taxon>Takifugu</taxon>
    </lineage>
</organism>
<keyword evidence="2" id="KW-1003">Cell membrane</keyword>
<keyword evidence="6" id="KW-0325">Glycoprotein</keyword>
<comment type="caution">
    <text evidence="12">The sequence shown here is derived from an EMBL/GenBank/DDBJ whole genome shotgun (WGS) entry which is preliminary data.</text>
</comment>
<evidence type="ECO:0000259" key="10">
    <source>
        <dbReference type="PROSITE" id="PS50060"/>
    </source>
</evidence>
<dbReference type="Gene3D" id="2.60.40.10">
    <property type="entry name" value="Immunoglobulins"/>
    <property type="match status" value="4"/>
</dbReference>
<evidence type="ECO:0000256" key="3">
    <source>
        <dbReference type="ARBA" id="ARBA00022622"/>
    </source>
</evidence>
<dbReference type="GO" id="GO:0050808">
    <property type="term" value="P:synapse organization"/>
    <property type="evidence" value="ECO:0007669"/>
    <property type="project" value="TreeGrafter"/>
</dbReference>
<dbReference type="Gene3D" id="2.60.120.200">
    <property type="match status" value="1"/>
</dbReference>
<dbReference type="GO" id="GO:0007156">
    <property type="term" value="P:homophilic cell adhesion via plasma membrane adhesion molecules"/>
    <property type="evidence" value="ECO:0007669"/>
    <property type="project" value="TreeGrafter"/>
</dbReference>
<dbReference type="GO" id="GO:0098552">
    <property type="term" value="C:side of membrane"/>
    <property type="evidence" value="ECO:0007669"/>
    <property type="project" value="UniProtKB-KW"/>
</dbReference>
<feature type="domain" description="Ig-like" evidence="11">
    <location>
        <begin position="107"/>
        <end position="201"/>
    </location>
</feature>
<dbReference type="PROSITE" id="PS50060">
    <property type="entry name" value="MAM_2"/>
    <property type="match status" value="1"/>
</dbReference>
<evidence type="ECO:0000259" key="11">
    <source>
        <dbReference type="PROSITE" id="PS50835"/>
    </source>
</evidence>
<keyword evidence="3" id="KW-0336">GPI-anchor</keyword>
<dbReference type="Proteomes" id="UP000324091">
    <property type="component" value="Chromosome 2"/>
</dbReference>
<dbReference type="InterPro" id="IPR036179">
    <property type="entry name" value="Ig-like_dom_sf"/>
</dbReference>
<dbReference type="PANTHER" id="PTHR45080">
    <property type="entry name" value="CONTACTIN 5"/>
    <property type="match status" value="1"/>
</dbReference>
<evidence type="ECO:0000256" key="4">
    <source>
        <dbReference type="ARBA" id="ARBA00023136"/>
    </source>
</evidence>
<dbReference type="InterPro" id="IPR050958">
    <property type="entry name" value="Cell_Adh-Cytoskel_Orgn"/>
</dbReference>
<dbReference type="PANTHER" id="PTHR45080:SF32">
    <property type="entry name" value="MAM DOMAIN CONTAINING GLYCOSYLPHOSPHATIDYLINOSITOL ANCHOR 1"/>
    <property type="match status" value="1"/>
</dbReference>
<dbReference type="InterPro" id="IPR000998">
    <property type="entry name" value="MAM_dom"/>
</dbReference>
<feature type="domain" description="Ig-like" evidence="11">
    <location>
        <begin position="8"/>
        <end position="92"/>
    </location>
</feature>
<evidence type="ECO:0000313" key="12">
    <source>
        <dbReference type="EMBL" id="TWW67385.1"/>
    </source>
</evidence>
<sequence length="768" mass="85885">MFTVTKAPPVIRLSVNDTVVVDPGQDVLLNCEIIAGFPAPTVTWSRYPGPLPLSAQVRGPMLFLRAVTPADAGFYNCSAVNNVGNPARKNVNLIVRTMTNLTFQITPDSNKDSETIQMGRDLKLSCHVDATPQDKVNYSWYKNSAPVFNSESLIILRSDPDMAPGTSSLEIIDMKFRDLATYSCMANFPGSRVPELRVDVNISQNGVSPPVLSVPPGGQVVSVQEGGNTELVCLVVDGKPRPPVLWSRAEKDLLMPGGRSVTETPDGRLRMRNVSRDMMGVYRCQTAPYNGLNIKRREAQVQLNVQYPPILDPVFQDLRSRNYQMVTLRCAVLRSNPPRLTDIRWFRNGEFIRIPMPDLKETPELQFKLEPRNNGSYECRVSNSIGMSTCTFNVSTKPYNAEFYFDTPNPVRIQKGNNYSYNLQWTQRDPEATDPIIGFWLIVRKRDEPISSELTPFTGNDWCQEEPPPTVRTGLTDISIANKQNVLLKQIDLRGKEPEKGVLMSHTISDLKIPLAYEVRLAPITTYCTGDYISRTIQYSEPYTYPRPSDHVCGFEDERICGFSQDRSDVFDWTRQNHLTQNPKRSANTGPETDRSGTKEGYYMYIEASRPRVQGDKARLLSPLFNVTSVRGPKGSGRVPYCVSFYYHMKGKHIGTLNVLLRVRSIASHTTVDSEVWTKSGHQGPDWKRALFDVSPSGPFQIVFEGIRGPSFEGDIAIDDVSITIGKCKQENTVASAGKTVLIGGSHSLPLASWLNFGLSCILALLYR</sequence>
<name>A0A5C6NKB4_9TELE</name>
<keyword evidence="4" id="KW-0472">Membrane</keyword>
<dbReference type="GO" id="GO:0043025">
    <property type="term" value="C:neuronal cell body"/>
    <property type="evidence" value="ECO:0007669"/>
    <property type="project" value="TreeGrafter"/>
</dbReference>
<dbReference type="FunFam" id="2.60.120.200:FF:000019">
    <property type="entry name" value="MAM domain containing glycosylphosphatidylinositol anchor 2"/>
    <property type="match status" value="1"/>
</dbReference>
<feature type="domain" description="MAM" evidence="10">
    <location>
        <begin position="551"/>
        <end position="730"/>
    </location>
</feature>
<comment type="subcellular location">
    <subcellularLocation>
        <location evidence="1">Cell membrane</location>
        <topology evidence="1">Lipid-anchor</topology>
        <topology evidence="1">GPI-anchor</topology>
    </subcellularLocation>
</comment>
<proteinExistence type="predicted"/>
<keyword evidence="7" id="KW-0449">Lipoprotein</keyword>
<feature type="domain" description="Ig-like" evidence="11">
    <location>
        <begin position="209"/>
        <end position="302"/>
    </location>
</feature>
<evidence type="ECO:0000256" key="7">
    <source>
        <dbReference type="ARBA" id="ARBA00023288"/>
    </source>
</evidence>
<feature type="region of interest" description="Disordered" evidence="9">
    <location>
        <begin position="575"/>
        <end position="600"/>
    </location>
</feature>
<dbReference type="CDD" id="cd06263">
    <property type="entry name" value="MAM"/>
    <property type="match status" value="1"/>
</dbReference>
<dbReference type="SUPFAM" id="SSF48726">
    <property type="entry name" value="Immunoglobulin"/>
    <property type="match status" value="4"/>
</dbReference>
<dbReference type="SUPFAM" id="SSF49899">
    <property type="entry name" value="Concanavalin A-like lectins/glucanases"/>
    <property type="match status" value="1"/>
</dbReference>
<evidence type="ECO:0000313" key="13">
    <source>
        <dbReference type="Proteomes" id="UP000324091"/>
    </source>
</evidence>
<dbReference type="AlphaFoldDB" id="A0A5C6NKB4"/>
<reference evidence="12 13" key="1">
    <citation type="submission" date="2019-04" db="EMBL/GenBank/DDBJ databases">
        <title>Chromosome genome assembly for Takifugu flavidus.</title>
        <authorList>
            <person name="Xiao S."/>
        </authorList>
    </citation>
    <scope>NUCLEOTIDE SEQUENCE [LARGE SCALE GENOMIC DNA]</scope>
    <source>
        <strain evidence="12">HTHZ2018</strain>
        <tissue evidence="12">Muscle</tissue>
    </source>
</reference>
<evidence type="ECO:0000256" key="1">
    <source>
        <dbReference type="ARBA" id="ARBA00004609"/>
    </source>
</evidence>
<dbReference type="InterPro" id="IPR003599">
    <property type="entry name" value="Ig_sub"/>
</dbReference>
<evidence type="ECO:0000256" key="8">
    <source>
        <dbReference type="ARBA" id="ARBA00023319"/>
    </source>
</evidence>
<evidence type="ECO:0000256" key="5">
    <source>
        <dbReference type="ARBA" id="ARBA00023157"/>
    </source>
</evidence>
<evidence type="ECO:0000256" key="6">
    <source>
        <dbReference type="ARBA" id="ARBA00023180"/>
    </source>
</evidence>
<dbReference type="SMART" id="SM00409">
    <property type="entry name" value="IG"/>
    <property type="match status" value="4"/>
</dbReference>
<dbReference type="InterPro" id="IPR007110">
    <property type="entry name" value="Ig-like_dom"/>
</dbReference>
<dbReference type="GO" id="GO:0005886">
    <property type="term" value="C:plasma membrane"/>
    <property type="evidence" value="ECO:0007669"/>
    <property type="project" value="UniProtKB-SubCell"/>
</dbReference>
<dbReference type="EMBL" id="RHFK02000012">
    <property type="protein sequence ID" value="TWW67385.1"/>
    <property type="molecule type" value="Genomic_DNA"/>
</dbReference>
<dbReference type="InterPro" id="IPR013783">
    <property type="entry name" value="Ig-like_fold"/>
</dbReference>
<evidence type="ECO:0000256" key="9">
    <source>
        <dbReference type="SAM" id="MobiDB-lite"/>
    </source>
</evidence>